<feature type="signal peptide" evidence="1">
    <location>
        <begin position="1"/>
        <end position="18"/>
    </location>
</feature>
<dbReference type="STRING" id="266749.SAMN05421876_10472"/>
<organism evidence="2 3">
    <name type="scientific">Kaistella jeonii</name>
    <dbReference type="NCBI Taxonomy" id="266749"/>
    <lineage>
        <taxon>Bacteria</taxon>
        <taxon>Pseudomonadati</taxon>
        <taxon>Bacteroidota</taxon>
        <taxon>Flavobacteriia</taxon>
        <taxon>Flavobacteriales</taxon>
        <taxon>Weeksellaceae</taxon>
        <taxon>Chryseobacterium group</taxon>
        <taxon>Kaistella</taxon>
    </lineage>
</organism>
<proteinExistence type="predicted"/>
<dbReference type="AlphaFoldDB" id="A0A0C1F7C1"/>
<evidence type="ECO:0000313" key="2">
    <source>
        <dbReference type="EMBL" id="KIA89082.1"/>
    </source>
</evidence>
<evidence type="ECO:0008006" key="4">
    <source>
        <dbReference type="Google" id="ProtNLM"/>
    </source>
</evidence>
<reference evidence="2 3" key="1">
    <citation type="submission" date="2014-10" db="EMBL/GenBank/DDBJ databases">
        <title>Kaistella jeonii genome.</title>
        <authorList>
            <person name="Clayton J.T."/>
            <person name="Newman J.D."/>
        </authorList>
    </citation>
    <scope>NUCLEOTIDE SEQUENCE [LARGE SCALE GENOMIC DNA]</scope>
    <source>
        <strain evidence="2 3">DSM 17048</strain>
    </source>
</reference>
<protein>
    <recommendedName>
        <fullName evidence="4">DUF3575 domain-containing protein</fullName>
    </recommendedName>
</protein>
<keyword evidence="3" id="KW-1185">Reference proteome</keyword>
<dbReference type="Pfam" id="PF12099">
    <property type="entry name" value="DUF3575"/>
    <property type="match status" value="1"/>
</dbReference>
<comment type="caution">
    <text evidence="2">The sequence shown here is derived from an EMBL/GenBank/DDBJ whole genome shotgun (WGS) entry which is preliminary data.</text>
</comment>
<keyword evidence="1" id="KW-0732">Signal</keyword>
<dbReference type="RefSeq" id="WP_039351646.1">
    <property type="nucleotide sequence ID" value="NZ_FOLA01000004.1"/>
</dbReference>
<feature type="chain" id="PRO_5030004927" description="DUF3575 domain-containing protein" evidence="1">
    <location>
        <begin position="19"/>
        <end position="210"/>
    </location>
</feature>
<sequence>MKKLILALSISLASFVSGQIQDTVTVAPKKLYIKANALFLPVGILNAGLEYQLNKKMTIQGEIFISPWKSFAGKDAQVYMIGVDGRYYFKEAFKHWYVGANLSAARFIIQKYNYWGDGIYQYTPTSPIYNRADVYQDGYAIMLGAIVGYQFQLSEKWNMDLFFGAGTIQSFYKGHVHGLDVRYDDDGRDWNKSGEFLPYKGGIMISYKLR</sequence>
<evidence type="ECO:0000313" key="3">
    <source>
        <dbReference type="Proteomes" id="UP000031473"/>
    </source>
</evidence>
<evidence type="ECO:0000256" key="1">
    <source>
        <dbReference type="SAM" id="SignalP"/>
    </source>
</evidence>
<dbReference type="EMBL" id="JSYL01000004">
    <property type="protein sequence ID" value="KIA89082.1"/>
    <property type="molecule type" value="Genomic_DNA"/>
</dbReference>
<dbReference type="InterPro" id="IPR021958">
    <property type="entry name" value="DUF3575"/>
</dbReference>
<accession>A0A0C1F7C1</accession>
<gene>
    <name evidence="2" type="ORF">OA86_08430</name>
</gene>
<dbReference type="OrthoDB" id="1001751at2"/>
<name>A0A0C1F7C1_9FLAO</name>
<dbReference type="Proteomes" id="UP000031473">
    <property type="component" value="Unassembled WGS sequence"/>
</dbReference>